<feature type="domain" description="Prenyltransferase alpha-alpha toroid" evidence="2">
    <location>
        <begin position="147"/>
        <end position="242"/>
    </location>
</feature>
<sequence>RLKKEFSLLCIAIAIVISGIVMTNTRDFKDIDNFFDTSGAFPQGSEANNTIINSNSGLINQMFNQKLSEYANEGYFSTIYESSIQATYYALYILDALGNLDQVNSSEILTYLLKYYDPTTNLFMDKLAYRYLDTDFSQTYYPLSSVLQVNSYAVLSLSILNRLDLIDIPKMINFIWGCYNSESSGFIGQTYDSGLEEGLKLATMDNTYFAVITLDLLMDNWIDYTTEKDAIIQFISDLQISGVSSWDLGGFFNDVDFTTDTVFPLFEPNLFSSYWGIKTLEVFNMESSIQVADFHTFLSSLYDVEYDYFKISEWDYGMNYTNIVATALGLELSDITGFQ</sequence>
<protein>
    <recommendedName>
        <fullName evidence="2">Prenyltransferase alpha-alpha toroid domain-containing protein</fullName>
    </recommendedName>
</protein>
<evidence type="ECO:0000259" key="2">
    <source>
        <dbReference type="Pfam" id="PF00432"/>
    </source>
</evidence>
<dbReference type="Gene3D" id="1.50.10.20">
    <property type="match status" value="1"/>
</dbReference>
<dbReference type="InterPro" id="IPR008930">
    <property type="entry name" value="Terpenoid_cyclase/PrenylTrfase"/>
</dbReference>
<feature type="domain" description="Prenyltransferase alpha-alpha toroid" evidence="2">
    <location>
        <begin position="72"/>
        <end position="123"/>
    </location>
</feature>
<feature type="non-terminal residue" evidence="3">
    <location>
        <position position="339"/>
    </location>
</feature>
<dbReference type="AlphaFoldDB" id="A0A0F8VZ92"/>
<keyword evidence="1" id="KW-0677">Repeat</keyword>
<evidence type="ECO:0000256" key="1">
    <source>
        <dbReference type="ARBA" id="ARBA00022737"/>
    </source>
</evidence>
<dbReference type="EMBL" id="LAZR01068411">
    <property type="protein sequence ID" value="KKK49692.1"/>
    <property type="molecule type" value="Genomic_DNA"/>
</dbReference>
<comment type="caution">
    <text evidence="3">The sequence shown here is derived from an EMBL/GenBank/DDBJ whole genome shotgun (WGS) entry which is preliminary data.</text>
</comment>
<gene>
    <name evidence="3" type="ORF">LCGC14_3132510</name>
</gene>
<organism evidence="3">
    <name type="scientific">marine sediment metagenome</name>
    <dbReference type="NCBI Taxonomy" id="412755"/>
    <lineage>
        <taxon>unclassified sequences</taxon>
        <taxon>metagenomes</taxon>
        <taxon>ecological metagenomes</taxon>
    </lineage>
</organism>
<name>A0A0F8VZ92_9ZZZZ</name>
<evidence type="ECO:0000313" key="3">
    <source>
        <dbReference type="EMBL" id="KKK49692.1"/>
    </source>
</evidence>
<proteinExistence type="predicted"/>
<accession>A0A0F8VZ92</accession>
<dbReference type="Pfam" id="PF00432">
    <property type="entry name" value="Prenyltrans"/>
    <property type="match status" value="2"/>
</dbReference>
<dbReference type="GO" id="GO:0003824">
    <property type="term" value="F:catalytic activity"/>
    <property type="evidence" value="ECO:0007669"/>
    <property type="project" value="InterPro"/>
</dbReference>
<feature type="non-terminal residue" evidence="3">
    <location>
        <position position="1"/>
    </location>
</feature>
<reference evidence="3" key="1">
    <citation type="journal article" date="2015" name="Nature">
        <title>Complex archaea that bridge the gap between prokaryotes and eukaryotes.</title>
        <authorList>
            <person name="Spang A."/>
            <person name="Saw J.H."/>
            <person name="Jorgensen S.L."/>
            <person name="Zaremba-Niedzwiedzka K."/>
            <person name="Martijn J."/>
            <person name="Lind A.E."/>
            <person name="van Eijk R."/>
            <person name="Schleper C."/>
            <person name="Guy L."/>
            <person name="Ettema T.J."/>
        </authorList>
    </citation>
    <scope>NUCLEOTIDE SEQUENCE</scope>
</reference>
<dbReference type="InterPro" id="IPR001330">
    <property type="entry name" value="Prenyltrans"/>
</dbReference>
<dbReference type="SUPFAM" id="SSF48239">
    <property type="entry name" value="Terpenoid cyclases/Protein prenyltransferases"/>
    <property type="match status" value="1"/>
</dbReference>